<keyword evidence="2" id="KW-1185">Reference proteome</keyword>
<evidence type="ECO:0000313" key="2">
    <source>
        <dbReference type="Proteomes" id="UP000827976"/>
    </source>
</evidence>
<gene>
    <name evidence="1" type="ORF">IHE45_05G126300</name>
</gene>
<sequence>MASPDLPGEKPATTNCNDDHEHQPDCTDDTKSSMLVLPMIPTPVRRPRGRPAGSKNKPKPPIIITRDSPNVLRAHAMEVSPGCDITDCIAGFARRRQRGVCVLRGSGCVMNVTLRQPGPAPGATITLHGRFEILSLLGSFFPPPAPASGTGLTVFLGGSQGQVFGGSVVGPLVAASPTVVMAASFMTAGFDRLPLEEHESTITGSGMHHHHHHHHHRRIEMPNLYGVSVPSAMAPELYAWAHGSQVAELKK</sequence>
<dbReference type="Proteomes" id="UP000827976">
    <property type="component" value="Chromosome 5"/>
</dbReference>
<protein>
    <submittedName>
        <fullName evidence="1">AT-hook motif nuclear-localized protein 15-29</fullName>
    </submittedName>
</protein>
<evidence type="ECO:0000313" key="1">
    <source>
        <dbReference type="EMBL" id="KAH7682510.1"/>
    </source>
</evidence>
<accession>A0ACB7W4J4</accession>
<dbReference type="EMBL" id="CM037015">
    <property type="protein sequence ID" value="KAH7682510.1"/>
    <property type="molecule type" value="Genomic_DNA"/>
</dbReference>
<organism evidence="1 2">
    <name type="scientific">Dioscorea alata</name>
    <name type="common">Purple yam</name>
    <dbReference type="NCBI Taxonomy" id="55571"/>
    <lineage>
        <taxon>Eukaryota</taxon>
        <taxon>Viridiplantae</taxon>
        <taxon>Streptophyta</taxon>
        <taxon>Embryophyta</taxon>
        <taxon>Tracheophyta</taxon>
        <taxon>Spermatophyta</taxon>
        <taxon>Magnoliopsida</taxon>
        <taxon>Liliopsida</taxon>
        <taxon>Dioscoreales</taxon>
        <taxon>Dioscoreaceae</taxon>
        <taxon>Dioscorea</taxon>
    </lineage>
</organism>
<proteinExistence type="predicted"/>
<reference evidence="2" key="1">
    <citation type="journal article" date="2022" name="Nat. Commun.">
        <title>Chromosome evolution and the genetic basis of agronomically important traits in greater yam.</title>
        <authorList>
            <person name="Bredeson J.V."/>
            <person name="Lyons J.B."/>
            <person name="Oniyinde I.O."/>
            <person name="Okereke N.R."/>
            <person name="Kolade O."/>
            <person name="Nnabue I."/>
            <person name="Nwadili C.O."/>
            <person name="Hribova E."/>
            <person name="Parker M."/>
            <person name="Nwogha J."/>
            <person name="Shu S."/>
            <person name="Carlson J."/>
            <person name="Kariba R."/>
            <person name="Muthemba S."/>
            <person name="Knop K."/>
            <person name="Barton G.J."/>
            <person name="Sherwood A.V."/>
            <person name="Lopez-Montes A."/>
            <person name="Asiedu R."/>
            <person name="Jamnadass R."/>
            <person name="Muchugi A."/>
            <person name="Goodstein D."/>
            <person name="Egesi C.N."/>
            <person name="Featherston J."/>
            <person name="Asfaw A."/>
            <person name="Simpson G.G."/>
            <person name="Dolezel J."/>
            <person name="Hendre P.S."/>
            <person name="Van Deynze A."/>
            <person name="Kumar P.L."/>
            <person name="Obidiegwu J.E."/>
            <person name="Bhattacharjee R."/>
            <person name="Rokhsar D.S."/>
        </authorList>
    </citation>
    <scope>NUCLEOTIDE SEQUENCE [LARGE SCALE GENOMIC DNA]</scope>
    <source>
        <strain evidence="2">cv. TDa95/00328</strain>
    </source>
</reference>
<name>A0ACB7W4J4_DIOAL</name>
<comment type="caution">
    <text evidence="1">The sequence shown here is derived from an EMBL/GenBank/DDBJ whole genome shotgun (WGS) entry which is preliminary data.</text>
</comment>